<organism evidence="1 2">
    <name type="scientific">Cirrhinus mrigala</name>
    <name type="common">Mrigala</name>
    <dbReference type="NCBI Taxonomy" id="683832"/>
    <lineage>
        <taxon>Eukaryota</taxon>
        <taxon>Metazoa</taxon>
        <taxon>Chordata</taxon>
        <taxon>Craniata</taxon>
        <taxon>Vertebrata</taxon>
        <taxon>Euteleostomi</taxon>
        <taxon>Actinopterygii</taxon>
        <taxon>Neopterygii</taxon>
        <taxon>Teleostei</taxon>
        <taxon>Ostariophysi</taxon>
        <taxon>Cypriniformes</taxon>
        <taxon>Cyprinidae</taxon>
        <taxon>Labeoninae</taxon>
        <taxon>Labeonini</taxon>
        <taxon>Cirrhinus</taxon>
    </lineage>
</organism>
<dbReference type="Proteomes" id="UP001529510">
    <property type="component" value="Unassembled WGS sequence"/>
</dbReference>
<gene>
    <name evidence="1" type="ORF">M9458_042188</name>
</gene>
<protein>
    <submittedName>
        <fullName evidence="1">Uncharacterized protein</fullName>
    </submittedName>
</protein>
<proteinExistence type="predicted"/>
<reference evidence="1 2" key="1">
    <citation type="submission" date="2024-05" db="EMBL/GenBank/DDBJ databases">
        <title>Genome sequencing and assembly of Indian major carp, Cirrhinus mrigala (Hamilton, 1822).</title>
        <authorList>
            <person name="Mohindra V."/>
            <person name="Chowdhury L.M."/>
            <person name="Lal K."/>
            <person name="Jena J.K."/>
        </authorList>
    </citation>
    <scope>NUCLEOTIDE SEQUENCE [LARGE SCALE GENOMIC DNA]</scope>
    <source>
        <strain evidence="1">CM1030</strain>
        <tissue evidence="1">Blood</tissue>
    </source>
</reference>
<evidence type="ECO:0000313" key="2">
    <source>
        <dbReference type="Proteomes" id="UP001529510"/>
    </source>
</evidence>
<name>A0ABD0NN76_CIRMR</name>
<dbReference type="AlphaFoldDB" id="A0ABD0NN76"/>
<evidence type="ECO:0000313" key="1">
    <source>
        <dbReference type="EMBL" id="KAL0162792.1"/>
    </source>
</evidence>
<keyword evidence="2" id="KW-1185">Reference proteome</keyword>
<comment type="caution">
    <text evidence="1">The sequence shown here is derived from an EMBL/GenBank/DDBJ whole genome shotgun (WGS) entry which is preliminary data.</text>
</comment>
<sequence>MGRLACIRLLSVGSGVSFSSLSHLQIGYWNDADKLVLTQDQALLPNETSGMENRTVIVTTIM</sequence>
<accession>A0ABD0NN76</accession>
<dbReference type="EMBL" id="JAMKFB020000021">
    <property type="protein sequence ID" value="KAL0162792.1"/>
    <property type="molecule type" value="Genomic_DNA"/>
</dbReference>
<feature type="non-terminal residue" evidence="1">
    <location>
        <position position="62"/>
    </location>
</feature>